<reference evidence="7 8" key="1">
    <citation type="submission" date="2016-11" db="EMBL/GenBank/DDBJ databases">
        <authorList>
            <person name="Jaros S."/>
            <person name="Januszkiewicz K."/>
            <person name="Wedrychowicz H."/>
        </authorList>
    </citation>
    <scope>NUCLEOTIDE SEQUENCE [LARGE SCALE GENOMIC DNA]</scope>
    <source>
        <strain evidence="7 8">DSM 17459</strain>
    </source>
</reference>
<dbReference type="GO" id="GO:0030246">
    <property type="term" value="F:carbohydrate binding"/>
    <property type="evidence" value="ECO:0007669"/>
    <property type="project" value="UniProtKB-ARBA"/>
</dbReference>
<dbReference type="Gene3D" id="3.40.50.2300">
    <property type="match status" value="2"/>
</dbReference>
<dbReference type="GO" id="GO:0030313">
    <property type="term" value="C:cell envelope"/>
    <property type="evidence" value="ECO:0007669"/>
    <property type="project" value="UniProtKB-SubCell"/>
</dbReference>
<dbReference type="PANTHER" id="PTHR46847">
    <property type="entry name" value="D-ALLOSE-BINDING PERIPLASMIC PROTEIN-RELATED"/>
    <property type="match status" value="1"/>
</dbReference>
<evidence type="ECO:0000256" key="4">
    <source>
        <dbReference type="SAM" id="MobiDB-lite"/>
    </source>
</evidence>
<feature type="chain" id="PRO_5012296317" evidence="5">
    <location>
        <begin position="20"/>
        <end position="343"/>
    </location>
</feature>
<dbReference type="EMBL" id="FQVI01000013">
    <property type="protein sequence ID" value="SHF11995.1"/>
    <property type="molecule type" value="Genomic_DNA"/>
</dbReference>
<evidence type="ECO:0000256" key="5">
    <source>
        <dbReference type="SAM" id="SignalP"/>
    </source>
</evidence>
<evidence type="ECO:0000256" key="2">
    <source>
        <dbReference type="ARBA" id="ARBA00007639"/>
    </source>
</evidence>
<evidence type="ECO:0000256" key="3">
    <source>
        <dbReference type="ARBA" id="ARBA00022729"/>
    </source>
</evidence>
<name>A0A1M4Z1Z6_9CLOT</name>
<dbReference type="InterPro" id="IPR028082">
    <property type="entry name" value="Peripla_BP_I"/>
</dbReference>
<dbReference type="OrthoDB" id="9784962at2"/>
<dbReference type="InterPro" id="IPR025997">
    <property type="entry name" value="SBP_2_dom"/>
</dbReference>
<organism evidence="7 8">
    <name type="scientific">Lactonifactor longoviformis DSM 17459</name>
    <dbReference type="NCBI Taxonomy" id="1122155"/>
    <lineage>
        <taxon>Bacteria</taxon>
        <taxon>Bacillati</taxon>
        <taxon>Bacillota</taxon>
        <taxon>Clostridia</taxon>
        <taxon>Eubacteriales</taxon>
        <taxon>Clostridiaceae</taxon>
        <taxon>Lactonifactor</taxon>
    </lineage>
</organism>
<dbReference type="SUPFAM" id="SSF53822">
    <property type="entry name" value="Periplasmic binding protein-like I"/>
    <property type="match status" value="1"/>
</dbReference>
<evidence type="ECO:0000259" key="6">
    <source>
        <dbReference type="Pfam" id="PF13407"/>
    </source>
</evidence>
<sequence>MRKKALSLVLALTMGLALAACGGEKDEAPAAAAEAPAKDDKEAADPQSSGEVDMSVLKGKTIGFSQCDNGNSWRIAETESMQAAAEKYGVKLIYTDASADIAKQASDIEDMVAQGADYLIIAPQEEDGLQAALQSAMDKDVPVILVDRSVNGEAGQLYTSQIMSDFVWEAEQCAKIITETLGGKGNIAILQGTQGATSTNDRQKGFMDAIEGTDMKVVADQVANYVMDEAQDVMANILQAQGDEIDAVYCHNDDMAQGAIAAIKAAGYTPGKDIYVVGIDGPKAAMESILAGEQLASCSCSPLFGEPAFELCAKIESGQKVDASYTNEDTLYTKDNASVDAGF</sequence>
<dbReference type="Proteomes" id="UP000184245">
    <property type="component" value="Unassembled WGS sequence"/>
</dbReference>
<feature type="domain" description="Periplasmic binding protein" evidence="6">
    <location>
        <begin position="62"/>
        <end position="299"/>
    </location>
</feature>
<keyword evidence="8" id="KW-1185">Reference proteome</keyword>
<dbReference type="CDD" id="cd06309">
    <property type="entry name" value="PBP1_galactofuranose_YtfQ-like"/>
    <property type="match status" value="1"/>
</dbReference>
<evidence type="ECO:0000313" key="7">
    <source>
        <dbReference type="EMBL" id="SHF11995.1"/>
    </source>
</evidence>
<comment type="similarity">
    <text evidence="2">Belongs to the bacterial solute-binding protein 2 family.</text>
</comment>
<dbReference type="RefSeq" id="WP_072852421.1">
    <property type="nucleotide sequence ID" value="NZ_FQVI01000013.1"/>
</dbReference>
<keyword evidence="3 5" id="KW-0732">Signal</keyword>
<comment type="subcellular location">
    <subcellularLocation>
        <location evidence="1">Cell envelope</location>
    </subcellularLocation>
</comment>
<feature type="region of interest" description="Disordered" evidence="4">
    <location>
        <begin position="27"/>
        <end position="52"/>
    </location>
</feature>
<gene>
    <name evidence="7" type="ORF">SAMN02745158_02599</name>
</gene>
<feature type="signal peptide" evidence="5">
    <location>
        <begin position="1"/>
        <end position="19"/>
    </location>
</feature>
<proteinExistence type="inferred from homology"/>
<accession>A0A1M4Z1Z6</accession>
<dbReference type="Pfam" id="PF13407">
    <property type="entry name" value="Peripla_BP_4"/>
    <property type="match status" value="1"/>
</dbReference>
<dbReference type="PROSITE" id="PS51257">
    <property type="entry name" value="PROKAR_LIPOPROTEIN"/>
    <property type="match status" value="1"/>
</dbReference>
<evidence type="ECO:0000313" key="8">
    <source>
        <dbReference type="Proteomes" id="UP000184245"/>
    </source>
</evidence>
<dbReference type="AlphaFoldDB" id="A0A1M4Z1Z6"/>
<protein>
    <submittedName>
        <fullName evidence="7">Monosaccharide ABC transporter substrate-binding protein, CUT2 family (TC 3.A.1.2.-)</fullName>
    </submittedName>
</protein>
<evidence type="ECO:0000256" key="1">
    <source>
        <dbReference type="ARBA" id="ARBA00004196"/>
    </source>
</evidence>
<dbReference type="STRING" id="1122155.SAMN02745158_02599"/>
<dbReference type="PANTHER" id="PTHR46847:SF3">
    <property type="entry name" value="GALACTOFURANOSE-BINDING PROTEIN YTFQ"/>
    <property type="match status" value="1"/>
</dbReference>